<keyword evidence="4" id="KW-0902">Two-component regulatory system</keyword>
<name>A0A6G8Q9M5_9ACTN</name>
<dbReference type="InterPro" id="IPR013767">
    <property type="entry name" value="PAS_fold"/>
</dbReference>
<dbReference type="SUPFAM" id="SSF55874">
    <property type="entry name" value="ATPase domain of HSP90 chaperone/DNA topoisomerase II/histidine kinase"/>
    <property type="match status" value="1"/>
</dbReference>
<sequence length="878" mass="95543">MGPNDRENPGFHGSGIGLLLRSVREAAVVVEVATGRIVLWSQAASELFGYPPAEALGSNVEVLVPARLRERYQSRLARYRETGRDPHVDSGTALKLPVVTKDSGEIRVELTLSRLERVSDAEPHGHLVLAVVRDAAGRERPGDATREAGLFARSALDGLSAHVAVLDETGVIVATNRAWREFAAANATVDLENLMEGANYLEVCDSASGPSADEAPRVAEAIRAIISGDLDSFELEYPCHSPDERRWFVERVTRFPDGEPPRVIVAHENVTERKLAQEETETRTRQQAVVAELGLRALASANLQPLMDEAVLAVRRTLGVDFCKIVELLPGGEELLLRAGVGWEEGAVGNATEGSDFDPHAGFTLRSEEPVVVEDLRTETRFESSRFMLEQGAVSGMTVPIPGRDGPFGVLGAHTKSPRAFSGNDVNFLQAVANVLATAVERHASEKKLREVREAERDRLARDLHDEALQDLTRALVETRLMQGTTDDPETNYRLERLAEALKRAGQGTRNAIYNLRLEHESRGRTLVEMLEWVVARNRRNAPGSEIELSIEEDLGRPLPEAEQVELLRILQEALLNALRHSGAGRIRVSAGVRGGRLWVQVEDDGRGFDLARTGAGMGIRGMRERAHAVGGELEIFSGPGRGTTVRITLDLGDDGGGSGESEEVRILLVEDHASVRQATASVLDQEPGFRVVGQAGSLSEARGKLEGINVAIIDLGLPDGYGGDLIRDLMEASPGAQALVLSAMLDHAEIARAVESGAAGVLDKLSEMDAVVDAIRRLRAGETLMPLEEVVELLRFAGSQREEEYEVRQTIAQLTSREIEVLQALADGLDSNQVAERLNISIKTETNHMTSILNKLGMHSRLQALVFAIRHGVVQVR</sequence>
<dbReference type="Pfam" id="PF01590">
    <property type="entry name" value="GAF"/>
    <property type="match status" value="1"/>
</dbReference>
<dbReference type="CDD" id="cd16917">
    <property type="entry name" value="HATPase_UhpB-NarQ-NarX-like"/>
    <property type="match status" value="1"/>
</dbReference>
<dbReference type="PANTHER" id="PTHR24421:SF58">
    <property type="entry name" value="SIGNAL TRANSDUCTION HISTIDINE-PROTEIN KINASE_PHOSPHATASE UHPB"/>
    <property type="match status" value="1"/>
</dbReference>
<dbReference type="NCBIfam" id="TIGR00229">
    <property type="entry name" value="sensory_box"/>
    <property type="match status" value="1"/>
</dbReference>
<feature type="domain" description="PAS" evidence="10">
    <location>
        <begin position="35"/>
        <end position="65"/>
    </location>
</feature>
<evidence type="ECO:0000313" key="12">
    <source>
        <dbReference type="Proteomes" id="UP000501452"/>
    </source>
</evidence>
<evidence type="ECO:0000256" key="1">
    <source>
        <dbReference type="ARBA" id="ARBA00022553"/>
    </source>
</evidence>
<keyword evidence="12" id="KW-1185">Reference proteome</keyword>
<dbReference type="InterPro" id="IPR029016">
    <property type="entry name" value="GAF-like_dom_sf"/>
</dbReference>
<dbReference type="PRINTS" id="PR00038">
    <property type="entry name" value="HTHLUXR"/>
</dbReference>
<dbReference type="Pfam" id="PF00989">
    <property type="entry name" value="PAS"/>
    <property type="match status" value="1"/>
</dbReference>
<protein>
    <submittedName>
        <fullName evidence="11">PAS domain S-box protein</fullName>
    </submittedName>
</protein>
<dbReference type="CDD" id="cd17535">
    <property type="entry name" value="REC_NarL-like"/>
    <property type="match status" value="1"/>
</dbReference>
<evidence type="ECO:0000256" key="4">
    <source>
        <dbReference type="ARBA" id="ARBA00023012"/>
    </source>
</evidence>
<keyword evidence="1 6" id="KW-0597">Phosphoprotein</keyword>
<dbReference type="InterPro" id="IPR036890">
    <property type="entry name" value="HATPase_C_sf"/>
</dbReference>
<dbReference type="SUPFAM" id="SSF55781">
    <property type="entry name" value="GAF domain-like"/>
    <property type="match status" value="1"/>
</dbReference>
<feature type="domain" description="Response regulatory" evidence="9">
    <location>
        <begin position="666"/>
        <end position="780"/>
    </location>
</feature>
<dbReference type="Pfam" id="PF00196">
    <property type="entry name" value="GerE"/>
    <property type="match status" value="1"/>
</dbReference>
<dbReference type="GO" id="GO:0003677">
    <property type="term" value="F:DNA binding"/>
    <property type="evidence" value="ECO:0007669"/>
    <property type="project" value="UniProtKB-KW"/>
</dbReference>
<dbReference type="SUPFAM" id="SSF55785">
    <property type="entry name" value="PYP-like sensor domain (PAS domain)"/>
    <property type="match status" value="2"/>
</dbReference>
<evidence type="ECO:0000259" key="8">
    <source>
        <dbReference type="PROSITE" id="PS50109"/>
    </source>
</evidence>
<keyword evidence="5" id="KW-0238">DNA-binding</keyword>
<accession>A0A6G8Q9M5</accession>
<gene>
    <name evidence="11" type="ORF">GBA63_11190</name>
</gene>
<evidence type="ECO:0000256" key="5">
    <source>
        <dbReference type="ARBA" id="ARBA00023125"/>
    </source>
</evidence>
<dbReference type="CDD" id="cd06170">
    <property type="entry name" value="LuxR_C_like"/>
    <property type="match status" value="1"/>
</dbReference>
<dbReference type="SMART" id="SM00448">
    <property type="entry name" value="REC"/>
    <property type="match status" value="1"/>
</dbReference>
<dbReference type="AlphaFoldDB" id="A0A6G8Q9M5"/>
<dbReference type="PROSITE" id="PS50112">
    <property type="entry name" value="PAS"/>
    <property type="match status" value="1"/>
</dbReference>
<dbReference type="PROSITE" id="PS50043">
    <property type="entry name" value="HTH_LUXR_2"/>
    <property type="match status" value="1"/>
</dbReference>
<dbReference type="PANTHER" id="PTHR24421">
    <property type="entry name" value="NITRATE/NITRITE SENSOR PROTEIN NARX-RELATED"/>
    <property type="match status" value="1"/>
</dbReference>
<dbReference type="InterPro" id="IPR011006">
    <property type="entry name" value="CheY-like_superfamily"/>
</dbReference>
<dbReference type="GO" id="GO:0046983">
    <property type="term" value="F:protein dimerization activity"/>
    <property type="evidence" value="ECO:0007669"/>
    <property type="project" value="InterPro"/>
</dbReference>
<evidence type="ECO:0000256" key="3">
    <source>
        <dbReference type="ARBA" id="ARBA00022777"/>
    </source>
</evidence>
<dbReference type="Pfam" id="PF00072">
    <property type="entry name" value="Response_reg"/>
    <property type="match status" value="1"/>
</dbReference>
<dbReference type="InterPro" id="IPR001789">
    <property type="entry name" value="Sig_transdc_resp-reg_receiver"/>
</dbReference>
<dbReference type="Proteomes" id="UP000501452">
    <property type="component" value="Chromosome"/>
</dbReference>
<dbReference type="GO" id="GO:0006355">
    <property type="term" value="P:regulation of DNA-templated transcription"/>
    <property type="evidence" value="ECO:0007669"/>
    <property type="project" value="InterPro"/>
</dbReference>
<dbReference type="InterPro" id="IPR035965">
    <property type="entry name" value="PAS-like_dom_sf"/>
</dbReference>
<dbReference type="InterPro" id="IPR005467">
    <property type="entry name" value="His_kinase_dom"/>
</dbReference>
<keyword evidence="2" id="KW-0808">Transferase</keyword>
<evidence type="ECO:0000313" key="11">
    <source>
        <dbReference type="EMBL" id="QIN83143.1"/>
    </source>
</evidence>
<evidence type="ECO:0000256" key="6">
    <source>
        <dbReference type="PROSITE-ProRule" id="PRU00169"/>
    </source>
</evidence>
<dbReference type="Gene3D" id="3.30.565.10">
    <property type="entry name" value="Histidine kinase-like ATPase, C-terminal domain"/>
    <property type="match status" value="1"/>
</dbReference>
<dbReference type="InterPro" id="IPR050482">
    <property type="entry name" value="Sensor_HK_TwoCompSys"/>
</dbReference>
<dbReference type="SMART" id="SM00091">
    <property type="entry name" value="PAS"/>
    <property type="match status" value="2"/>
</dbReference>
<dbReference type="SMART" id="SM00421">
    <property type="entry name" value="HTH_LUXR"/>
    <property type="match status" value="1"/>
</dbReference>
<evidence type="ECO:0000259" key="9">
    <source>
        <dbReference type="PROSITE" id="PS50110"/>
    </source>
</evidence>
<feature type="modified residue" description="4-aspartylphosphate" evidence="6">
    <location>
        <position position="715"/>
    </location>
</feature>
<dbReference type="GO" id="GO:0016020">
    <property type="term" value="C:membrane"/>
    <property type="evidence" value="ECO:0007669"/>
    <property type="project" value="InterPro"/>
</dbReference>
<dbReference type="InterPro" id="IPR011712">
    <property type="entry name" value="Sig_transdc_His_kin_sub3_dim/P"/>
</dbReference>
<dbReference type="Pfam" id="PF08448">
    <property type="entry name" value="PAS_4"/>
    <property type="match status" value="1"/>
</dbReference>
<dbReference type="SUPFAM" id="SSF52172">
    <property type="entry name" value="CheY-like"/>
    <property type="match status" value="1"/>
</dbReference>
<evidence type="ECO:0000259" key="7">
    <source>
        <dbReference type="PROSITE" id="PS50043"/>
    </source>
</evidence>
<evidence type="ECO:0000259" key="10">
    <source>
        <dbReference type="PROSITE" id="PS50112"/>
    </source>
</evidence>
<dbReference type="InterPro" id="IPR003594">
    <property type="entry name" value="HATPase_dom"/>
</dbReference>
<dbReference type="InterPro" id="IPR000014">
    <property type="entry name" value="PAS"/>
</dbReference>
<dbReference type="Pfam" id="PF02518">
    <property type="entry name" value="HATPase_c"/>
    <property type="match status" value="1"/>
</dbReference>
<dbReference type="SMART" id="SM00387">
    <property type="entry name" value="HATPase_c"/>
    <property type="match status" value="1"/>
</dbReference>
<dbReference type="Gene3D" id="1.20.5.1930">
    <property type="match status" value="1"/>
</dbReference>
<feature type="domain" description="HTH luxR-type" evidence="7">
    <location>
        <begin position="808"/>
        <end position="873"/>
    </location>
</feature>
<dbReference type="PROSITE" id="PS50109">
    <property type="entry name" value="HIS_KIN"/>
    <property type="match status" value="1"/>
</dbReference>
<dbReference type="PROSITE" id="PS50110">
    <property type="entry name" value="RESPONSE_REGULATORY"/>
    <property type="match status" value="1"/>
</dbReference>
<dbReference type="KEGG" id="rub:GBA63_11190"/>
<reference evidence="11 12" key="1">
    <citation type="submission" date="2019-10" db="EMBL/GenBank/DDBJ databases">
        <title>Rubrobacter sp nov SCSIO 52090 isolated from a deep-sea sediment in the South China Sea.</title>
        <authorList>
            <person name="Chen R.W."/>
        </authorList>
    </citation>
    <scope>NUCLEOTIDE SEQUENCE [LARGE SCALE GENOMIC DNA]</scope>
    <source>
        <strain evidence="11 12">SCSIO 52909</strain>
    </source>
</reference>
<keyword evidence="3" id="KW-0418">Kinase</keyword>
<dbReference type="SUPFAM" id="SSF46894">
    <property type="entry name" value="C-terminal effector domain of the bipartite response regulators"/>
    <property type="match status" value="1"/>
</dbReference>
<organism evidence="11 12">
    <name type="scientific">Rubrobacter tropicus</name>
    <dbReference type="NCBI Taxonomy" id="2653851"/>
    <lineage>
        <taxon>Bacteria</taxon>
        <taxon>Bacillati</taxon>
        <taxon>Actinomycetota</taxon>
        <taxon>Rubrobacteria</taxon>
        <taxon>Rubrobacterales</taxon>
        <taxon>Rubrobacteraceae</taxon>
        <taxon>Rubrobacter</taxon>
    </lineage>
</organism>
<dbReference type="InterPro" id="IPR003018">
    <property type="entry name" value="GAF"/>
</dbReference>
<dbReference type="SMART" id="SM00065">
    <property type="entry name" value="GAF"/>
    <property type="match status" value="1"/>
</dbReference>
<dbReference type="Gene3D" id="3.30.450.20">
    <property type="entry name" value="PAS domain"/>
    <property type="match status" value="2"/>
</dbReference>
<dbReference type="Pfam" id="PF07730">
    <property type="entry name" value="HisKA_3"/>
    <property type="match status" value="1"/>
</dbReference>
<dbReference type="CDD" id="cd00130">
    <property type="entry name" value="PAS"/>
    <property type="match status" value="1"/>
</dbReference>
<dbReference type="Gene3D" id="3.30.450.40">
    <property type="match status" value="1"/>
</dbReference>
<dbReference type="InterPro" id="IPR000792">
    <property type="entry name" value="Tscrpt_reg_LuxR_C"/>
</dbReference>
<feature type="domain" description="Histidine kinase" evidence="8">
    <location>
        <begin position="463"/>
        <end position="654"/>
    </location>
</feature>
<dbReference type="InterPro" id="IPR058245">
    <property type="entry name" value="NreC/VraR/RcsB-like_REC"/>
</dbReference>
<dbReference type="EMBL" id="CP045119">
    <property type="protein sequence ID" value="QIN83143.1"/>
    <property type="molecule type" value="Genomic_DNA"/>
</dbReference>
<dbReference type="InterPro" id="IPR016032">
    <property type="entry name" value="Sig_transdc_resp-reg_C-effctor"/>
</dbReference>
<dbReference type="Gene3D" id="3.40.50.2300">
    <property type="match status" value="1"/>
</dbReference>
<proteinExistence type="predicted"/>
<evidence type="ECO:0000256" key="2">
    <source>
        <dbReference type="ARBA" id="ARBA00022679"/>
    </source>
</evidence>
<dbReference type="InterPro" id="IPR013656">
    <property type="entry name" value="PAS_4"/>
</dbReference>
<dbReference type="GO" id="GO:0000155">
    <property type="term" value="F:phosphorelay sensor kinase activity"/>
    <property type="evidence" value="ECO:0007669"/>
    <property type="project" value="InterPro"/>
</dbReference>